<accession>A0A645CBK3</accession>
<reference evidence="1" key="1">
    <citation type="submission" date="2019-08" db="EMBL/GenBank/DDBJ databases">
        <authorList>
            <person name="Kucharzyk K."/>
            <person name="Murdoch R.W."/>
            <person name="Higgins S."/>
            <person name="Loffler F."/>
        </authorList>
    </citation>
    <scope>NUCLEOTIDE SEQUENCE</scope>
</reference>
<sequence length="310" mass="35279">MKLFDLHCDTITECSAGCKKLFDNDLHISLKKADFIEKWIQVFAIWMPDEYRGQSAIDYFDRTYSTFQNEILENADKVVHVKNRNDFENLKRHECGAILSIEGGSALSGDISQLERYDTLGVRLMTLTWNGANEIANGCYGSDKGGLTPFGREVIKKMNGLNMLIDVSHLNEKGFYEVAALSEKPFVATHSDCFSVHEHRRNLKDEQIKLIIENNALMGLNFYNEFLGKDYTCMDGAYRHLTHLLDLGGADVVAIGADFDGCVVDEALCGIDKMQALYDYLLSRNVDEKIVKKMFYENAYLFFNKMVFTN</sequence>
<dbReference type="EMBL" id="VSSQ01025876">
    <property type="protein sequence ID" value="MPM74305.1"/>
    <property type="molecule type" value="Genomic_DNA"/>
</dbReference>
<dbReference type="Pfam" id="PF01244">
    <property type="entry name" value="Peptidase_M19"/>
    <property type="match status" value="1"/>
</dbReference>
<name>A0A645CBK3_9ZZZZ</name>
<dbReference type="SUPFAM" id="SSF51556">
    <property type="entry name" value="Metallo-dependent hydrolases"/>
    <property type="match status" value="1"/>
</dbReference>
<organism evidence="1">
    <name type="scientific">bioreactor metagenome</name>
    <dbReference type="NCBI Taxonomy" id="1076179"/>
    <lineage>
        <taxon>unclassified sequences</taxon>
        <taxon>metagenomes</taxon>
        <taxon>ecological metagenomes</taxon>
    </lineage>
</organism>
<dbReference type="InterPro" id="IPR008257">
    <property type="entry name" value="Pept_M19"/>
</dbReference>
<evidence type="ECO:0000313" key="1">
    <source>
        <dbReference type="EMBL" id="MPM74305.1"/>
    </source>
</evidence>
<protein>
    <recommendedName>
        <fullName evidence="2">Membrane dipeptidase</fullName>
    </recommendedName>
</protein>
<dbReference type="Gene3D" id="3.20.20.140">
    <property type="entry name" value="Metal-dependent hydrolases"/>
    <property type="match status" value="1"/>
</dbReference>
<dbReference type="PANTHER" id="PTHR10443">
    <property type="entry name" value="MICROSOMAL DIPEPTIDASE"/>
    <property type="match status" value="1"/>
</dbReference>
<evidence type="ECO:0008006" key="2">
    <source>
        <dbReference type="Google" id="ProtNLM"/>
    </source>
</evidence>
<dbReference type="GO" id="GO:0006508">
    <property type="term" value="P:proteolysis"/>
    <property type="evidence" value="ECO:0007669"/>
    <property type="project" value="InterPro"/>
</dbReference>
<dbReference type="PROSITE" id="PS51365">
    <property type="entry name" value="RENAL_DIPEPTIDASE_2"/>
    <property type="match status" value="1"/>
</dbReference>
<dbReference type="PANTHER" id="PTHR10443:SF12">
    <property type="entry name" value="DIPEPTIDASE"/>
    <property type="match status" value="1"/>
</dbReference>
<dbReference type="InterPro" id="IPR032466">
    <property type="entry name" value="Metal_Hydrolase"/>
</dbReference>
<dbReference type="GO" id="GO:0070573">
    <property type="term" value="F:metallodipeptidase activity"/>
    <property type="evidence" value="ECO:0007669"/>
    <property type="project" value="InterPro"/>
</dbReference>
<proteinExistence type="predicted"/>
<gene>
    <name evidence="1" type="ORF">SDC9_121291</name>
</gene>
<comment type="caution">
    <text evidence="1">The sequence shown here is derived from an EMBL/GenBank/DDBJ whole genome shotgun (WGS) entry which is preliminary data.</text>
</comment>
<dbReference type="AlphaFoldDB" id="A0A645CBK3"/>